<keyword evidence="2 5" id="KW-0812">Transmembrane</keyword>
<comment type="caution">
    <text evidence="6">The sequence shown here is derived from an EMBL/GenBank/DDBJ whole genome shotgun (WGS) entry which is preliminary data.</text>
</comment>
<gene>
    <name evidence="6" type="ORF">B1B_12426</name>
</gene>
<feature type="transmembrane region" description="Helical" evidence="5">
    <location>
        <begin position="160"/>
        <end position="177"/>
    </location>
</feature>
<feature type="non-terminal residue" evidence="6">
    <location>
        <position position="201"/>
    </location>
</feature>
<keyword evidence="4 5" id="KW-0472">Membrane</keyword>
<dbReference type="Pfam" id="PF00083">
    <property type="entry name" value="Sugar_tr"/>
    <property type="match status" value="1"/>
</dbReference>
<dbReference type="InterPro" id="IPR036259">
    <property type="entry name" value="MFS_trans_sf"/>
</dbReference>
<dbReference type="GO" id="GO:0022857">
    <property type="term" value="F:transmembrane transporter activity"/>
    <property type="evidence" value="ECO:0007669"/>
    <property type="project" value="InterPro"/>
</dbReference>
<feature type="non-terminal residue" evidence="6">
    <location>
        <position position="1"/>
    </location>
</feature>
<keyword evidence="3 5" id="KW-1133">Transmembrane helix</keyword>
<evidence type="ECO:0000256" key="1">
    <source>
        <dbReference type="ARBA" id="ARBA00004141"/>
    </source>
</evidence>
<evidence type="ECO:0000256" key="5">
    <source>
        <dbReference type="SAM" id="Phobius"/>
    </source>
</evidence>
<feature type="transmembrane region" description="Helical" evidence="5">
    <location>
        <begin position="55"/>
        <end position="74"/>
    </location>
</feature>
<name>T1B303_9ZZZZ</name>
<dbReference type="GO" id="GO:0016020">
    <property type="term" value="C:membrane"/>
    <property type="evidence" value="ECO:0007669"/>
    <property type="project" value="UniProtKB-SubCell"/>
</dbReference>
<dbReference type="SUPFAM" id="SSF103473">
    <property type="entry name" value="MFS general substrate transporter"/>
    <property type="match status" value="1"/>
</dbReference>
<reference evidence="6" key="2">
    <citation type="journal article" date="2014" name="ISME J.">
        <title>Microbial stratification in low pH oxic and suboxic macroscopic growths along an acid mine drainage.</title>
        <authorList>
            <person name="Mendez-Garcia C."/>
            <person name="Mesa V."/>
            <person name="Sprenger R.R."/>
            <person name="Richter M."/>
            <person name="Diez M.S."/>
            <person name="Solano J."/>
            <person name="Bargiela R."/>
            <person name="Golyshina O.V."/>
            <person name="Manteca A."/>
            <person name="Ramos J.L."/>
            <person name="Gallego J.R."/>
            <person name="Llorente I."/>
            <person name="Martins Dos Santos V.A."/>
            <person name="Jensen O.N."/>
            <person name="Pelaez A.I."/>
            <person name="Sanchez J."/>
            <person name="Ferrer M."/>
        </authorList>
    </citation>
    <scope>NUCLEOTIDE SEQUENCE</scope>
</reference>
<accession>T1B303</accession>
<dbReference type="PANTHER" id="PTHR24064">
    <property type="entry name" value="SOLUTE CARRIER FAMILY 22 MEMBER"/>
    <property type="match status" value="1"/>
</dbReference>
<evidence type="ECO:0000256" key="3">
    <source>
        <dbReference type="ARBA" id="ARBA00022989"/>
    </source>
</evidence>
<evidence type="ECO:0000313" key="6">
    <source>
        <dbReference type="EMBL" id="EQD47214.1"/>
    </source>
</evidence>
<dbReference type="Gene3D" id="1.20.1250.20">
    <property type="entry name" value="MFS general substrate transporter like domains"/>
    <property type="match status" value="1"/>
</dbReference>
<proteinExistence type="predicted"/>
<organism evidence="6">
    <name type="scientific">mine drainage metagenome</name>
    <dbReference type="NCBI Taxonomy" id="410659"/>
    <lineage>
        <taxon>unclassified sequences</taxon>
        <taxon>metagenomes</taxon>
        <taxon>ecological metagenomes</taxon>
    </lineage>
</organism>
<dbReference type="AlphaFoldDB" id="T1B303"/>
<dbReference type="EMBL" id="AUZY01008137">
    <property type="protein sequence ID" value="EQD47214.1"/>
    <property type="molecule type" value="Genomic_DNA"/>
</dbReference>
<dbReference type="InterPro" id="IPR005828">
    <property type="entry name" value="MFS_sugar_transport-like"/>
</dbReference>
<reference evidence="6" key="1">
    <citation type="submission" date="2013-08" db="EMBL/GenBank/DDBJ databases">
        <authorList>
            <person name="Mendez C."/>
            <person name="Richter M."/>
            <person name="Ferrer M."/>
            <person name="Sanchez J."/>
        </authorList>
    </citation>
    <scope>NUCLEOTIDE SEQUENCE</scope>
</reference>
<feature type="transmembrane region" description="Helical" evidence="5">
    <location>
        <begin position="133"/>
        <end position="154"/>
    </location>
</feature>
<sequence>KILETPRFSVSKGHSALAEKAVNQATHGGKSHLEMPIVKGPNFSRRINRALTNKYWLFLLGTAGSWFILDMAFYGTSINSGTVLGLIGYGAVKGNVAESVFHIAEGNAILALAFQVPGYWIAVGLVDKVGRKLLQWTGFSVMAVIYFVFALRFTTIESDLALFIAMYGISFLVGNMGPNSMTFLIPTELFPTGVRTTSHGI</sequence>
<evidence type="ECO:0000256" key="4">
    <source>
        <dbReference type="ARBA" id="ARBA00023136"/>
    </source>
</evidence>
<comment type="subcellular location">
    <subcellularLocation>
        <location evidence="1">Membrane</location>
        <topology evidence="1">Multi-pass membrane protein</topology>
    </subcellularLocation>
</comment>
<evidence type="ECO:0000256" key="2">
    <source>
        <dbReference type="ARBA" id="ARBA00022692"/>
    </source>
</evidence>
<protein>
    <submittedName>
        <fullName evidence="6">Inorganic phosphate transporter</fullName>
    </submittedName>
</protein>